<evidence type="ECO:0000313" key="1">
    <source>
        <dbReference type="EMBL" id="KAH3819446.1"/>
    </source>
</evidence>
<protein>
    <submittedName>
        <fullName evidence="1">Uncharacterized protein</fullName>
    </submittedName>
</protein>
<gene>
    <name evidence="1" type="ORF">DPMN_121181</name>
</gene>
<proteinExistence type="predicted"/>
<comment type="caution">
    <text evidence="1">The sequence shown here is derived from an EMBL/GenBank/DDBJ whole genome shotgun (WGS) entry which is preliminary data.</text>
</comment>
<dbReference type="AlphaFoldDB" id="A0A9D4GQ17"/>
<keyword evidence="2" id="KW-1185">Reference proteome</keyword>
<dbReference type="Proteomes" id="UP000828390">
    <property type="component" value="Unassembled WGS sequence"/>
</dbReference>
<reference evidence="1" key="1">
    <citation type="journal article" date="2019" name="bioRxiv">
        <title>The Genome of the Zebra Mussel, Dreissena polymorpha: A Resource for Invasive Species Research.</title>
        <authorList>
            <person name="McCartney M.A."/>
            <person name="Auch B."/>
            <person name="Kono T."/>
            <person name="Mallez S."/>
            <person name="Zhang Y."/>
            <person name="Obille A."/>
            <person name="Becker A."/>
            <person name="Abrahante J.E."/>
            <person name="Garbe J."/>
            <person name="Badalamenti J.P."/>
            <person name="Herman A."/>
            <person name="Mangelson H."/>
            <person name="Liachko I."/>
            <person name="Sullivan S."/>
            <person name="Sone E.D."/>
            <person name="Koren S."/>
            <person name="Silverstein K.A.T."/>
            <person name="Beckman K.B."/>
            <person name="Gohl D.M."/>
        </authorList>
    </citation>
    <scope>NUCLEOTIDE SEQUENCE</scope>
    <source>
        <strain evidence="1">Duluth1</strain>
        <tissue evidence="1">Whole animal</tissue>
    </source>
</reference>
<sequence>MWSHGGCVAGPLPPRPGSRGGCHAHWFLAGLQKWKPILQIKQLFYQLIACQSAESLQHNSFKGTPLLTGSLPVCKMGTNIIV</sequence>
<evidence type="ECO:0000313" key="2">
    <source>
        <dbReference type="Proteomes" id="UP000828390"/>
    </source>
</evidence>
<organism evidence="1 2">
    <name type="scientific">Dreissena polymorpha</name>
    <name type="common">Zebra mussel</name>
    <name type="synonym">Mytilus polymorpha</name>
    <dbReference type="NCBI Taxonomy" id="45954"/>
    <lineage>
        <taxon>Eukaryota</taxon>
        <taxon>Metazoa</taxon>
        <taxon>Spiralia</taxon>
        <taxon>Lophotrochozoa</taxon>
        <taxon>Mollusca</taxon>
        <taxon>Bivalvia</taxon>
        <taxon>Autobranchia</taxon>
        <taxon>Heteroconchia</taxon>
        <taxon>Euheterodonta</taxon>
        <taxon>Imparidentia</taxon>
        <taxon>Neoheterodontei</taxon>
        <taxon>Myida</taxon>
        <taxon>Dreissenoidea</taxon>
        <taxon>Dreissenidae</taxon>
        <taxon>Dreissena</taxon>
    </lineage>
</organism>
<name>A0A9D4GQ17_DREPO</name>
<dbReference type="EMBL" id="JAIWYP010000005">
    <property type="protein sequence ID" value="KAH3819446.1"/>
    <property type="molecule type" value="Genomic_DNA"/>
</dbReference>
<accession>A0A9D4GQ17</accession>
<reference evidence="1" key="2">
    <citation type="submission" date="2020-11" db="EMBL/GenBank/DDBJ databases">
        <authorList>
            <person name="McCartney M.A."/>
            <person name="Auch B."/>
            <person name="Kono T."/>
            <person name="Mallez S."/>
            <person name="Becker A."/>
            <person name="Gohl D.M."/>
            <person name="Silverstein K.A.T."/>
            <person name="Koren S."/>
            <person name="Bechman K.B."/>
            <person name="Herman A."/>
            <person name="Abrahante J.E."/>
            <person name="Garbe J."/>
        </authorList>
    </citation>
    <scope>NUCLEOTIDE SEQUENCE</scope>
    <source>
        <strain evidence="1">Duluth1</strain>
        <tissue evidence="1">Whole animal</tissue>
    </source>
</reference>